<dbReference type="EMBL" id="CACSIM010000006">
    <property type="protein sequence ID" value="CAA0117845.1"/>
    <property type="molecule type" value="Genomic_DNA"/>
</dbReference>
<keyword evidence="5 6" id="KW-0472">Membrane</keyword>
<dbReference type="GO" id="GO:0008521">
    <property type="term" value="F:acetyl-CoA transmembrane transporter activity"/>
    <property type="evidence" value="ECO:0007669"/>
    <property type="project" value="InterPro"/>
</dbReference>
<evidence type="ECO:0000313" key="12">
    <source>
        <dbReference type="Proteomes" id="UP000439591"/>
    </source>
</evidence>
<dbReference type="InterPro" id="IPR004752">
    <property type="entry name" value="AmpG_permease/AT-1"/>
</dbReference>
<dbReference type="InterPro" id="IPR020846">
    <property type="entry name" value="MFS_dom"/>
</dbReference>
<dbReference type="Gene3D" id="1.20.1250.20">
    <property type="entry name" value="MFS general substrate transporter like domains"/>
    <property type="match status" value="2"/>
</dbReference>
<feature type="transmembrane region" description="Helical" evidence="6">
    <location>
        <begin position="177"/>
        <end position="198"/>
    </location>
</feature>
<evidence type="ECO:0000256" key="1">
    <source>
        <dbReference type="ARBA" id="ARBA00004141"/>
    </source>
</evidence>
<feature type="transmembrane region" description="Helical" evidence="6">
    <location>
        <begin position="491"/>
        <end position="514"/>
    </location>
</feature>
<evidence type="ECO:0000256" key="2">
    <source>
        <dbReference type="ARBA" id="ARBA00022448"/>
    </source>
</evidence>
<dbReference type="PANTHER" id="PTHR12778:SF10">
    <property type="entry name" value="MAJOR FACILITATOR SUPERFAMILY DOMAIN-CONTAINING PROTEIN 3"/>
    <property type="match status" value="1"/>
</dbReference>
<keyword evidence="3 6" id="KW-0812">Transmembrane</keyword>
<feature type="transmembrane region" description="Helical" evidence="6">
    <location>
        <begin position="38"/>
        <end position="63"/>
    </location>
</feature>
<feature type="transmembrane region" description="Helical" evidence="6">
    <location>
        <begin position="110"/>
        <end position="129"/>
    </location>
</feature>
<evidence type="ECO:0000313" key="8">
    <source>
        <dbReference type="EMBL" id="CAA0109689.1"/>
    </source>
</evidence>
<evidence type="ECO:0000256" key="4">
    <source>
        <dbReference type="ARBA" id="ARBA00022989"/>
    </source>
</evidence>
<dbReference type="Pfam" id="PF13000">
    <property type="entry name" value="Acatn"/>
    <property type="match status" value="1"/>
</dbReference>
<protein>
    <submittedName>
        <fullName evidence="8">Protein AmpG</fullName>
    </submittedName>
</protein>
<evidence type="ECO:0000256" key="5">
    <source>
        <dbReference type="ARBA" id="ARBA00023136"/>
    </source>
</evidence>
<feature type="transmembrane region" description="Helical" evidence="6">
    <location>
        <begin position="282"/>
        <end position="304"/>
    </location>
</feature>
<proteinExistence type="predicted"/>
<dbReference type="GO" id="GO:0016020">
    <property type="term" value="C:membrane"/>
    <property type="evidence" value="ECO:0007669"/>
    <property type="project" value="UniProtKB-SubCell"/>
</dbReference>
<feature type="transmembrane region" description="Helical" evidence="6">
    <location>
        <begin position="135"/>
        <end position="156"/>
    </location>
</feature>
<dbReference type="PANTHER" id="PTHR12778">
    <property type="entry name" value="SOLUTE CARRIER FAMILY 33 ACETYL-COA TRANSPORTER -RELATED"/>
    <property type="match status" value="1"/>
</dbReference>
<feature type="transmembrane region" description="Helical" evidence="6">
    <location>
        <begin position="403"/>
        <end position="422"/>
    </location>
</feature>
<dbReference type="InterPro" id="IPR024371">
    <property type="entry name" value="AcetylCoA_trans_1-like"/>
</dbReference>
<evidence type="ECO:0000256" key="3">
    <source>
        <dbReference type="ARBA" id="ARBA00022692"/>
    </source>
</evidence>
<evidence type="ECO:0000313" key="10">
    <source>
        <dbReference type="EMBL" id="CAA0121580.1"/>
    </source>
</evidence>
<dbReference type="EMBL" id="CACSIK010000003">
    <property type="protein sequence ID" value="CAA0109689.1"/>
    <property type="molecule type" value="Genomic_DNA"/>
</dbReference>
<sequence length="522" mass="56879">MRVTGELNAPYCEYGRGSYFVSHQEELGDITWWRQKPVWIMVFLGFSAGVPLLLIFSSLSLWLREAGVSRAEVTYFSWAALGFSFKFVWAPLVDKLPLPILSAAMGRRRSWLLLAQLGVIAAICMMALTDPRQQLQMMAVAAVLLGFSAATQDVVIDAFRIESADAKLQALLSSTYIAGYRIGMIAAGAGALYLAQFFGSTSDVYHYDAWRNTYLCMAAVMGLGVLTTLIIAEPVSASSPYTYPAQDYLRFFFGFAFSIAAFVAVLFLLPASPDWFTGMEQYLLRFLYGALSLTLAVAAGLLVFRALTGLGFVNATLVSESYTQPISEFIKRYGSLAVWVLLLIGFYRVSDIVLGVIANVFYQDMGYSKDEIASVTKIFGVLMTIVGSFLGGFLTLKLGVMRVLMLGAILVSLTNLMFMWLAGGEPDIVALTLVIAADNLSGGVAVAAFVAWLSSLTNISFTATQYAMFSSIMTLFPKLLGGYSGTVVESVGYSSFFLLASAIGLPVIALIWYLNRRLETSA</sequence>
<feature type="transmembrane region" description="Helical" evidence="6">
    <location>
        <begin position="466"/>
        <end position="485"/>
    </location>
</feature>
<dbReference type="EMBL" id="CACSIM010000008">
    <property type="protein sequence ID" value="CAA0121580.1"/>
    <property type="molecule type" value="Genomic_DNA"/>
</dbReference>
<feature type="transmembrane region" description="Helical" evidence="6">
    <location>
        <begin position="336"/>
        <end position="358"/>
    </location>
</feature>
<dbReference type="Proteomes" id="UP000439591">
    <property type="component" value="Unassembled WGS sequence"/>
</dbReference>
<feature type="transmembrane region" description="Helical" evidence="6">
    <location>
        <begin position="428"/>
        <end position="454"/>
    </location>
</feature>
<feature type="domain" description="Major facilitator superfamily (MFS) profile" evidence="7">
    <location>
        <begin position="37"/>
        <end position="519"/>
    </location>
</feature>
<evidence type="ECO:0000256" key="6">
    <source>
        <dbReference type="SAM" id="Phobius"/>
    </source>
</evidence>
<keyword evidence="11" id="KW-1185">Reference proteome</keyword>
<dbReference type="PROSITE" id="PS50850">
    <property type="entry name" value="MFS"/>
    <property type="match status" value="1"/>
</dbReference>
<gene>
    <name evidence="8" type="primary">ampG</name>
    <name evidence="9" type="synonym">ampG_1</name>
    <name evidence="10" type="synonym">ampG_2</name>
    <name evidence="8" type="ORF">IHBHHGIJ_03119</name>
    <name evidence="9" type="ORF">KFEGEMFD_03332</name>
    <name evidence="10" type="ORF">KFEGEMFD_03864</name>
</gene>
<dbReference type="Proteomes" id="UP000435877">
    <property type="component" value="Unassembled WGS sequence"/>
</dbReference>
<name>A0A5S9PXC1_9GAMM</name>
<keyword evidence="2" id="KW-0813">Transport</keyword>
<evidence type="ECO:0000313" key="9">
    <source>
        <dbReference type="EMBL" id="CAA0117845.1"/>
    </source>
</evidence>
<evidence type="ECO:0000259" key="7">
    <source>
        <dbReference type="PROSITE" id="PS50850"/>
    </source>
</evidence>
<dbReference type="SUPFAM" id="SSF103473">
    <property type="entry name" value="MFS general substrate transporter"/>
    <property type="match status" value="1"/>
</dbReference>
<dbReference type="AlphaFoldDB" id="A0A5S9PXC1"/>
<reference evidence="11 12" key="1">
    <citation type="submission" date="2019-11" db="EMBL/GenBank/DDBJ databases">
        <authorList>
            <person name="Holert J."/>
        </authorList>
    </citation>
    <scope>NUCLEOTIDE SEQUENCE [LARGE SCALE GENOMIC DNA]</scope>
    <source>
        <strain evidence="9">BC3_2A</strain>
        <strain evidence="8">SB11_1A</strain>
    </source>
</reference>
<dbReference type="InterPro" id="IPR036259">
    <property type="entry name" value="MFS_trans_sf"/>
</dbReference>
<feature type="transmembrane region" description="Helical" evidence="6">
    <location>
        <begin position="378"/>
        <end position="396"/>
    </location>
</feature>
<keyword evidence="4 6" id="KW-1133">Transmembrane helix</keyword>
<dbReference type="NCBIfam" id="TIGR00901">
    <property type="entry name" value="2A0125"/>
    <property type="match status" value="1"/>
</dbReference>
<dbReference type="GO" id="GO:0035348">
    <property type="term" value="P:acetyl-CoA transmembrane transport"/>
    <property type="evidence" value="ECO:0007669"/>
    <property type="project" value="InterPro"/>
</dbReference>
<dbReference type="RefSeq" id="WP_200842755.1">
    <property type="nucleotide sequence ID" value="NZ_CACSIK010000003.1"/>
</dbReference>
<comment type="subcellular location">
    <subcellularLocation>
        <location evidence="1">Membrane</location>
        <topology evidence="1">Multi-pass membrane protein</topology>
    </subcellularLocation>
</comment>
<evidence type="ECO:0000313" key="11">
    <source>
        <dbReference type="Proteomes" id="UP000435877"/>
    </source>
</evidence>
<feature type="transmembrane region" description="Helical" evidence="6">
    <location>
        <begin position="251"/>
        <end position="270"/>
    </location>
</feature>
<accession>A0A5S9PXC1</accession>
<feature type="transmembrane region" description="Helical" evidence="6">
    <location>
        <begin position="210"/>
        <end position="231"/>
    </location>
</feature>
<organism evidence="8 11">
    <name type="scientific">Zhongshania aliphaticivorans</name>
    <dbReference type="NCBI Taxonomy" id="1470434"/>
    <lineage>
        <taxon>Bacteria</taxon>
        <taxon>Pseudomonadati</taxon>
        <taxon>Pseudomonadota</taxon>
        <taxon>Gammaproteobacteria</taxon>
        <taxon>Cellvibrionales</taxon>
        <taxon>Spongiibacteraceae</taxon>
        <taxon>Zhongshania</taxon>
    </lineage>
</organism>